<reference evidence="2 3" key="1">
    <citation type="submission" date="2018-03" db="EMBL/GenBank/DDBJ databases">
        <title>Genomic Encyclopedia of Archaeal and Bacterial Type Strains, Phase II (KMG-II): from individual species to whole genera.</title>
        <authorList>
            <person name="Goeker M."/>
        </authorList>
    </citation>
    <scope>NUCLEOTIDE SEQUENCE [LARGE SCALE GENOMIC DNA]</scope>
    <source>
        <strain evidence="2 3">DSM 45348</strain>
    </source>
</reference>
<dbReference type="AlphaFoldDB" id="A0A2T0S293"/>
<keyword evidence="1" id="KW-0812">Transmembrane</keyword>
<keyword evidence="1" id="KW-1133">Transmembrane helix</keyword>
<proteinExistence type="predicted"/>
<dbReference type="OrthoDB" id="5191398at2"/>
<feature type="transmembrane region" description="Helical" evidence="1">
    <location>
        <begin position="23"/>
        <end position="45"/>
    </location>
</feature>
<evidence type="ECO:0000313" key="3">
    <source>
        <dbReference type="Proteomes" id="UP000239209"/>
    </source>
</evidence>
<keyword evidence="3" id="KW-1185">Reference proteome</keyword>
<dbReference type="RefSeq" id="WP_146164115.1">
    <property type="nucleotide sequence ID" value="NZ_PVZG01000010.1"/>
</dbReference>
<feature type="transmembrane region" description="Helical" evidence="1">
    <location>
        <begin position="57"/>
        <end position="81"/>
    </location>
</feature>
<dbReference type="EMBL" id="PVZG01000010">
    <property type="protein sequence ID" value="PRY27534.1"/>
    <property type="molecule type" value="Genomic_DNA"/>
</dbReference>
<dbReference type="Proteomes" id="UP000239209">
    <property type="component" value="Unassembled WGS sequence"/>
</dbReference>
<name>A0A2T0S293_9ACTN</name>
<evidence type="ECO:0000313" key="2">
    <source>
        <dbReference type="EMBL" id="PRY27534.1"/>
    </source>
</evidence>
<organism evidence="2 3">
    <name type="scientific">Pseudosporangium ferrugineum</name>
    <dbReference type="NCBI Taxonomy" id="439699"/>
    <lineage>
        <taxon>Bacteria</taxon>
        <taxon>Bacillati</taxon>
        <taxon>Actinomycetota</taxon>
        <taxon>Actinomycetes</taxon>
        <taxon>Micromonosporales</taxon>
        <taxon>Micromonosporaceae</taxon>
        <taxon>Pseudosporangium</taxon>
    </lineage>
</organism>
<gene>
    <name evidence="2" type="ORF">CLV70_110121</name>
</gene>
<evidence type="ECO:0000256" key="1">
    <source>
        <dbReference type="SAM" id="Phobius"/>
    </source>
</evidence>
<accession>A0A2T0S293</accession>
<keyword evidence="1" id="KW-0472">Membrane</keyword>
<comment type="caution">
    <text evidence="2">The sequence shown here is derived from an EMBL/GenBank/DDBJ whole genome shotgun (WGS) entry which is preliminary data.</text>
</comment>
<protein>
    <submittedName>
        <fullName evidence="2">Uncharacterized protein</fullName>
    </submittedName>
</protein>
<feature type="transmembrane region" description="Helical" evidence="1">
    <location>
        <begin position="93"/>
        <end position="120"/>
    </location>
</feature>
<sequence length="139" mass="14604">MYETDVHSGPHAIPSRPSPVKTLAILLGVFGVLGLLIAFVLMAAINDSSGHGQSVPILLYVLFFVQFALSTAQTASGVFLWRGRSWARTLAIALCSVNIVGGLVSLATGAIFQAVAGIAINIGLIRLANNDEVQAWCGR</sequence>